<keyword evidence="7" id="KW-0812">Transmembrane</keyword>
<keyword evidence="4" id="KW-0249">Electron transport</keyword>
<dbReference type="InterPro" id="IPR051684">
    <property type="entry name" value="Electron_Trans/Redox"/>
</dbReference>
<evidence type="ECO:0000256" key="4">
    <source>
        <dbReference type="ARBA" id="ARBA00022982"/>
    </source>
</evidence>
<keyword evidence="7" id="KW-0472">Membrane</keyword>
<dbReference type="PROSITE" id="PS00198">
    <property type="entry name" value="4FE4S_FER_1"/>
    <property type="match status" value="2"/>
</dbReference>
<dbReference type="CDD" id="cd16373">
    <property type="entry name" value="DMSOR_beta_like"/>
    <property type="match status" value="1"/>
</dbReference>
<name>A0ABR8Y6I1_9BACT</name>
<dbReference type="PANTHER" id="PTHR30176:SF3">
    <property type="entry name" value="FERREDOXIN-TYPE PROTEIN NAPH"/>
    <property type="match status" value="1"/>
</dbReference>
<keyword evidence="10" id="KW-1185">Reference proteome</keyword>
<organism evidence="9 10">
    <name type="scientific">Phocaeicola intestinalis</name>
    <dbReference type="NCBI Taxonomy" id="2762212"/>
    <lineage>
        <taxon>Bacteria</taxon>
        <taxon>Pseudomonadati</taxon>
        <taxon>Bacteroidota</taxon>
        <taxon>Bacteroidia</taxon>
        <taxon>Bacteroidales</taxon>
        <taxon>Bacteroidaceae</taxon>
        <taxon>Phocaeicola</taxon>
    </lineage>
</organism>
<evidence type="ECO:0000256" key="1">
    <source>
        <dbReference type="ARBA" id="ARBA00022448"/>
    </source>
</evidence>
<evidence type="ECO:0000313" key="9">
    <source>
        <dbReference type="EMBL" id="MBD8039812.1"/>
    </source>
</evidence>
<evidence type="ECO:0000256" key="2">
    <source>
        <dbReference type="ARBA" id="ARBA00022485"/>
    </source>
</evidence>
<keyword evidence="3" id="KW-0479">Metal-binding</keyword>
<feature type="domain" description="4Fe-4S ferredoxin-type" evidence="8">
    <location>
        <begin position="246"/>
        <end position="271"/>
    </location>
</feature>
<comment type="caution">
    <text evidence="9">The sequence shown here is derived from an EMBL/GenBank/DDBJ whole genome shotgun (WGS) entry which is preliminary data.</text>
</comment>
<dbReference type="InterPro" id="IPR017896">
    <property type="entry name" value="4Fe4S_Fe-S-bd"/>
</dbReference>
<accession>A0ABR8Y6I1</accession>
<protein>
    <submittedName>
        <fullName evidence="9">4Fe-4S dicluster domain-containing protein</fullName>
    </submittedName>
</protein>
<feature type="domain" description="4Fe-4S ferredoxin-type" evidence="8">
    <location>
        <begin position="378"/>
        <end position="410"/>
    </location>
</feature>
<feature type="domain" description="4Fe-4S ferredoxin-type" evidence="8">
    <location>
        <begin position="343"/>
        <end position="373"/>
    </location>
</feature>
<dbReference type="SUPFAM" id="SSF54862">
    <property type="entry name" value="4Fe-4S ferredoxins"/>
    <property type="match status" value="2"/>
</dbReference>
<feature type="transmembrane region" description="Helical" evidence="7">
    <location>
        <begin position="9"/>
        <end position="32"/>
    </location>
</feature>
<dbReference type="Gene3D" id="3.30.70.20">
    <property type="match status" value="3"/>
</dbReference>
<keyword evidence="1" id="KW-0813">Transport</keyword>
<dbReference type="RefSeq" id="WP_191763254.1">
    <property type="nucleotide sequence ID" value="NZ_JACSPP010000010.1"/>
</dbReference>
<dbReference type="InterPro" id="IPR017900">
    <property type="entry name" value="4Fe4S_Fe_S_CS"/>
</dbReference>
<feature type="transmembrane region" description="Helical" evidence="7">
    <location>
        <begin position="171"/>
        <end position="189"/>
    </location>
</feature>
<keyword evidence="2" id="KW-0004">4Fe-4S</keyword>
<feature type="transmembrane region" description="Helical" evidence="7">
    <location>
        <begin position="52"/>
        <end position="79"/>
    </location>
</feature>
<evidence type="ECO:0000256" key="7">
    <source>
        <dbReference type="SAM" id="Phobius"/>
    </source>
</evidence>
<evidence type="ECO:0000313" key="10">
    <source>
        <dbReference type="Proteomes" id="UP000620874"/>
    </source>
</evidence>
<dbReference type="Pfam" id="PF13187">
    <property type="entry name" value="Fer4_9"/>
    <property type="match status" value="1"/>
</dbReference>
<gene>
    <name evidence="9" type="ORF">H9625_05000</name>
</gene>
<proteinExistence type="predicted"/>
<feature type="domain" description="4Fe-4S ferredoxin-type" evidence="8">
    <location>
        <begin position="419"/>
        <end position="454"/>
    </location>
</feature>
<evidence type="ECO:0000256" key="5">
    <source>
        <dbReference type="ARBA" id="ARBA00023004"/>
    </source>
</evidence>
<evidence type="ECO:0000256" key="6">
    <source>
        <dbReference type="ARBA" id="ARBA00023014"/>
    </source>
</evidence>
<dbReference type="Pfam" id="PF12801">
    <property type="entry name" value="Fer4_5"/>
    <property type="match status" value="2"/>
</dbReference>
<evidence type="ECO:0000259" key="8">
    <source>
        <dbReference type="PROSITE" id="PS51379"/>
    </source>
</evidence>
<keyword evidence="6" id="KW-0411">Iron-sulfur</keyword>
<reference evidence="9 10" key="1">
    <citation type="submission" date="2020-08" db="EMBL/GenBank/DDBJ databases">
        <title>A Genomic Blueprint of the Chicken Gut Microbiome.</title>
        <authorList>
            <person name="Gilroy R."/>
            <person name="Ravi A."/>
            <person name="Getino M."/>
            <person name="Pursley I."/>
            <person name="Horton D.L."/>
            <person name="Alikhan N.-F."/>
            <person name="Baker D."/>
            <person name="Gharbi K."/>
            <person name="Hall N."/>
            <person name="Watson M."/>
            <person name="Adriaenssens E.M."/>
            <person name="Foster-Nyarko E."/>
            <person name="Jarju S."/>
            <person name="Secka A."/>
            <person name="Antonio M."/>
            <person name="Oren A."/>
            <person name="Chaudhuri R."/>
            <person name="La Ragione R.M."/>
            <person name="Hildebrand F."/>
            <person name="Pallen M.J."/>
        </authorList>
    </citation>
    <scope>NUCLEOTIDE SEQUENCE [LARGE SCALE GENOMIC DNA]</scope>
    <source>
        <strain evidence="9 10">Sa1CVN1</strain>
    </source>
</reference>
<evidence type="ECO:0000256" key="3">
    <source>
        <dbReference type="ARBA" id="ARBA00022723"/>
    </source>
</evidence>
<keyword evidence="7" id="KW-1133">Transmembrane helix</keyword>
<dbReference type="EMBL" id="JACSPP010000010">
    <property type="protein sequence ID" value="MBD8039812.1"/>
    <property type="molecule type" value="Genomic_DNA"/>
</dbReference>
<feature type="domain" description="4Fe-4S ferredoxin-type" evidence="8">
    <location>
        <begin position="463"/>
        <end position="495"/>
    </location>
</feature>
<feature type="domain" description="4Fe-4S ferredoxin-type" evidence="8">
    <location>
        <begin position="215"/>
        <end position="244"/>
    </location>
</feature>
<keyword evidence="5" id="KW-0408">Iron</keyword>
<feature type="transmembrane region" description="Helical" evidence="7">
    <location>
        <begin position="100"/>
        <end position="125"/>
    </location>
</feature>
<dbReference type="PANTHER" id="PTHR30176">
    <property type="entry name" value="FERREDOXIN-TYPE PROTEIN NAPH"/>
    <property type="match status" value="1"/>
</dbReference>
<dbReference type="Pfam" id="PF12838">
    <property type="entry name" value="Fer4_7"/>
    <property type="match status" value="1"/>
</dbReference>
<dbReference type="Proteomes" id="UP000620874">
    <property type="component" value="Unassembled WGS sequence"/>
</dbReference>
<dbReference type="PROSITE" id="PS51379">
    <property type="entry name" value="4FE4S_FER_2"/>
    <property type="match status" value="6"/>
</dbReference>
<sequence length="501" mass="55097">MLQKIRQVIAFLFFCIVTLLFLDFTGTLHAWFGWMAKIQFLPAVLALNVGVVLLLIVLTFVCGRIYCSVICPLGVFQDIVARIGRGKKKLPYTYSKAKNVLRYSVLVVFLALMAGGLTSIAALVAPYSAYGRIANNLFAPVYQWGNNLLAYFAERADSYAFYETEVWLKSLPTFLIALLTFIIIGVLAWRNGRTYCNTICPVGTVLGVISKFSLFRIEIDKEKCRKCNLCARRCKAACIDIPNAAVDHSRCVTCFDCLKQCKHDAIHYRFAYGKKEAAPSQPTSQPKDKGRREVLAGSLLLLASAAKAQAVKKAEIVKLDGGLADIIDKQAPKRQTPITPPGSQSARNMQQHCTACQLCVSVCPNEVLRPSSSLDTFMQPTASYERGYCRPECTKCSEVCPTGAIHLIDKAEKSAIQIGHAVWVKERCIPLTDEQACGNCARHCPTGAILMIPSDPSDPESLKIPAIDTEKCIGCGACENLCPARPLSAIYVEGHEVHRII</sequence>